<sequence>MFTTLIITQHAGGSPGSVVVSRVQEVDISGLTVHPACVVSVLLTSLRTESWQANSGQHSLLPAQSVIINISGKVLMIQRDQQQPLGSPNNGKLVRKQ</sequence>
<dbReference type="EMBL" id="VSRR010047957">
    <property type="protein sequence ID" value="MPC78249.1"/>
    <property type="molecule type" value="Genomic_DNA"/>
</dbReference>
<reference evidence="1 2" key="1">
    <citation type="submission" date="2019-05" db="EMBL/GenBank/DDBJ databases">
        <title>Another draft genome of Portunus trituberculatus and its Hox gene families provides insights of decapod evolution.</title>
        <authorList>
            <person name="Jeong J.-H."/>
            <person name="Song I."/>
            <person name="Kim S."/>
            <person name="Choi T."/>
            <person name="Kim D."/>
            <person name="Ryu S."/>
            <person name="Kim W."/>
        </authorList>
    </citation>
    <scope>NUCLEOTIDE SEQUENCE [LARGE SCALE GENOMIC DNA]</scope>
    <source>
        <tissue evidence="1">Muscle</tissue>
    </source>
</reference>
<dbReference type="GO" id="GO:0042147">
    <property type="term" value="P:retrograde transport, endosome to Golgi"/>
    <property type="evidence" value="ECO:0007669"/>
    <property type="project" value="TreeGrafter"/>
</dbReference>
<dbReference type="Proteomes" id="UP000324222">
    <property type="component" value="Unassembled WGS sequence"/>
</dbReference>
<dbReference type="GO" id="GO:0034066">
    <property type="term" value="C:Ric1-Rgp1 guanyl-nucleotide exchange factor complex"/>
    <property type="evidence" value="ECO:0007669"/>
    <property type="project" value="InterPro"/>
</dbReference>
<accession>A0A5B7I8M8</accession>
<name>A0A5B7I8M8_PORTR</name>
<keyword evidence="2" id="KW-1185">Reference proteome</keyword>
<dbReference type="GO" id="GO:0005829">
    <property type="term" value="C:cytosol"/>
    <property type="evidence" value="ECO:0007669"/>
    <property type="project" value="TreeGrafter"/>
</dbReference>
<dbReference type="AlphaFoldDB" id="A0A5B7I8M8"/>
<dbReference type="PANTHER" id="PTHR22746">
    <property type="entry name" value="RAB6A-GEF COMPLEX PARTNER PROTEIN 1"/>
    <property type="match status" value="1"/>
</dbReference>
<protein>
    <submittedName>
        <fullName evidence="1">Guanine nucleotide exchange factor subunit Rich</fullName>
    </submittedName>
</protein>
<dbReference type="OrthoDB" id="67540at2759"/>
<evidence type="ECO:0000313" key="1">
    <source>
        <dbReference type="EMBL" id="MPC78249.1"/>
    </source>
</evidence>
<dbReference type="PANTHER" id="PTHR22746:SF10">
    <property type="entry name" value="GUANINE NUCLEOTIDE EXCHANGE FACTOR SUBUNIT RIC1"/>
    <property type="match status" value="1"/>
</dbReference>
<evidence type="ECO:0000313" key="2">
    <source>
        <dbReference type="Proteomes" id="UP000324222"/>
    </source>
</evidence>
<dbReference type="GO" id="GO:0000139">
    <property type="term" value="C:Golgi membrane"/>
    <property type="evidence" value="ECO:0007669"/>
    <property type="project" value="TreeGrafter"/>
</dbReference>
<comment type="caution">
    <text evidence="1">The sequence shown here is derived from an EMBL/GenBank/DDBJ whole genome shotgun (WGS) entry which is preliminary data.</text>
</comment>
<dbReference type="InterPro" id="IPR040096">
    <property type="entry name" value="Ric1"/>
</dbReference>
<proteinExistence type="predicted"/>
<gene>
    <name evidence="1" type="primary">Rich_3</name>
    <name evidence="1" type="ORF">E2C01_072734</name>
</gene>
<dbReference type="GO" id="GO:0006886">
    <property type="term" value="P:intracellular protein transport"/>
    <property type="evidence" value="ECO:0007669"/>
    <property type="project" value="InterPro"/>
</dbReference>
<organism evidence="1 2">
    <name type="scientific">Portunus trituberculatus</name>
    <name type="common">Swimming crab</name>
    <name type="synonym">Neptunus trituberculatus</name>
    <dbReference type="NCBI Taxonomy" id="210409"/>
    <lineage>
        <taxon>Eukaryota</taxon>
        <taxon>Metazoa</taxon>
        <taxon>Ecdysozoa</taxon>
        <taxon>Arthropoda</taxon>
        <taxon>Crustacea</taxon>
        <taxon>Multicrustacea</taxon>
        <taxon>Malacostraca</taxon>
        <taxon>Eumalacostraca</taxon>
        <taxon>Eucarida</taxon>
        <taxon>Decapoda</taxon>
        <taxon>Pleocyemata</taxon>
        <taxon>Brachyura</taxon>
        <taxon>Eubrachyura</taxon>
        <taxon>Portunoidea</taxon>
        <taxon>Portunidae</taxon>
        <taxon>Portuninae</taxon>
        <taxon>Portunus</taxon>
    </lineage>
</organism>